<dbReference type="RefSeq" id="WP_091853558.1">
    <property type="nucleotide sequence ID" value="NZ_FNIW01000010.1"/>
</dbReference>
<gene>
    <name evidence="1" type="ORF">SAMN04487900_11059</name>
</gene>
<dbReference type="AlphaFoldDB" id="A0A1H0H0A9"/>
<evidence type="ECO:0000313" key="2">
    <source>
        <dbReference type="Proteomes" id="UP000199134"/>
    </source>
</evidence>
<accession>A0A1H0H0A9</accession>
<comment type="caution">
    <text evidence="1">The sequence shown here is derived from an EMBL/GenBank/DDBJ whole genome shotgun (WGS) entry which is preliminary data.</text>
</comment>
<dbReference type="OrthoDB" id="9725735at2"/>
<dbReference type="Proteomes" id="UP000199134">
    <property type="component" value="Unassembled WGS sequence"/>
</dbReference>
<reference evidence="2" key="1">
    <citation type="submission" date="2016-10" db="EMBL/GenBank/DDBJ databases">
        <authorList>
            <person name="de Groot N.N."/>
        </authorList>
    </citation>
    <scope>NUCLEOTIDE SEQUENCE [LARGE SCALE GENOMIC DNA]</scope>
    <source>
        <strain evidence="2">BP1-145</strain>
    </source>
</reference>
<evidence type="ECO:0000313" key="1">
    <source>
        <dbReference type="EMBL" id="SDO12569.1"/>
    </source>
</evidence>
<sequence>MVAMNQIEVSTAGYRWAHGHAPKGKGTWAFAIGNRQEAENDPDKVFWSKPYTMYSDAVKEAKKEAQKRGVTMVYVLS</sequence>
<protein>
    <submittedName>
        <fullName evidence="1">Uncharacterized protein</fullName>
    </submittedName>
</protein>
<proteinExistence type="predicted"/>
<name>A0A1H0H0A9_9BACT</name>
<dbReference type="EMBL" id="FNIW01000010">
    <property type="protein sequence ID" value="SDO12569.1"/>
    <property type="molecule type" value="Genomic_DNA"/>
</dbReference>
<organism evidence="1 2">
    <name type="scientific">Prevotella communis</name>
    <dbReference type="NCBI Taxonomy" id="2913614"/>
    <lineage>
        <taxon>Bacteria</taxon>
        <taxon>Pseudomonadati</taxon>
        <taxon>Bacteroidota</taxon>
        <taxon>Bacteroidia</taxon>
        <taxon>Bacteroidales</taxon>
        <taxon>Prevotellaceae</taxon>
        <taxon>Prevotella</taxon>
    </lineage>
</organism>